<dbReference type="SMART" id="SM00487">
    <property type="entry name" value="DEXDc"/>
    <property type="match status" value="1"/>
</dbReference>
<dbReference type="CDD" id="cd18011">
    <property type="entry name" value="DEXDc_RapA"/>
    <property type="match status" value="1"/>
</dbReference>
<evidence type="ECO:0000256" key="5">
    <source>
        <dbReference type="SAM" id="Coils"/>
    </source>
</evidence>
<organism evidence="8">
    <name type="scientific">candidate division CPR3 bacterium</name>
    <dbReference type="NCBI Taxonomy" id="2268181"/>
    <lineage>
        <taxon>Bacteria</taxon>
        <taxon>Bacteria division CPR3</taxon>
    </lineage>
</organism>
<dbReference type="PANTHER" id="PTHR10799">
    <property type="entry name" value="SNF2/RAD54 HELICASE FAMILY"/>
    <property type="match status" value="1"/>
</dbReference>
<dbReference type="GO" id="GO:0016787">
    <property type="term" value="F:hydrolase activity"/>
    <property type="evidence" value="ECO:0007669"/>
    <property type="project" value="UniProtKB-KW"/>
</dbReference>
<feature type="coiled-coil region" evidence="5">
    <location>
        <begin position="533"/>
        <end position="560"/>
    </location>
</feature>
<dbReference type="InterPro" id="IPR027417">
    <property type="entry name" value="P-loop_NTPase"/>
</dbReference>
<dbReference type="PROSITE" id="PS51194">
    <property type="entry name" value="HELICASE_CTER"/>
    <property type="match status" value="1"/>
</dbReference>
<evidence type="ECO:0000256" key="1">
    <source>
        <dbReference type="ARBA" id="ARBA00022741"/>
    </source>
</evidence>
<dbReference type="InterPro" id="IPR038718">
    <property type="entry name" value="SNF2-like_sf"/>
</dbReference>
<dbReference type="SUPFAM" id="SSF52540">
    <property type="entry name" value="P-loop containing nucleoside triphosphate hydrolases"/>
    <property type="match status" value="2"/>
</dbReference>
<accession>A0A7V3N417</accession>
<evidence type="ECO:0000256" key="3">
    <source>
        <dbReference type="ARBA" id="ARBA00022806"/>
    </source>
</evidence>
<dbReference type="InterPro" id="IPR049730">
    <property type="entry name" value="SNF2/RAD54-like_C"/>
</dbReference>
<dbReference type="InterPro" id="IPR000330">
    <property type="entry name" value="SNF2_N"/>
</dbReference>
<evidence type="ECO:0000313" key="8">
    <source>
        <dbReference type="EMBL" id="HFZ08546.1"/>
    </source>
</evidence>
<evidence type="ECO:0000256" key="2">
    <source>
        <dbReference type="ARBA" id="ARBA00022801"/>
    </source>
</evidence>
<keyword evidence="5" id="KW-0175">Coiled coil</keyword>
<feature type="domain" description="Helicase C-terminal" evidence="7">
    <location>
        <begin position="571"/>
        <end position="729"/>
    </location>
</feature>
<keyword evidence="2" id="KW-0378">Hydrolase</keyword>
<dbReference type="Gene3D" id="3.40.50.300">
    <property type="entry name" value="P-loop containing nucleotide triphosphate hydrolases"/>
    <property type="match status" value="1"/>
</dbReference>
<dbReference type="PROSITE" id="PS51192">
    <property type="entry name" value="HELICASE_ATP_BIND_1"/>
    <property type="match status" value="1"/>
</dbReference>
<dbReference type="Pfam" id="PF00176">
    <property type="entry name" value="SNF2-rel_dom"/>
    <property type="match status" value="1"/>
</dbReference>
<protein>
    <submittedName>
        <fullName evidence="8">DEAD/DEAH box helicase</fullName>
    </submittedName>
</protein>
<name>A0A7V3N417_UNCC3</name>
<feature type="coiled-coil region" evidence="5">
    <location>
        <begin position="755"/>
        <end position="792"/>
    </location>
</feature>
<feature type="domain" description="Helicase ATP-binding" evidence="6">
    <location>
        <begin position="170"/>
        <end position="340"/>
    </location>
</feature>
<dbReference type="GO" id="GO:0004386">
    <property type="term" value="F:helicase activity"/>
    <property type="evidence" value="ECO:0007669"/>
    <property type="project" value="UniProtKB-KW"/>
</dbReference>
<keyword evidence="3 8" id="KW-0347">Helicase</keyword>
<dbReference type="InterPro" id="IPR014001">
    <property type="entry name" value="Helicase_ATP-bd"/>
</dbReference>
<comment type="caution">
    <text evidence="8">The sequence shown here is derived from an EMBL/GenBank/DDBJ whole genome shotgun (WGS) entry which is preliminary data.</text>
</comment>
<reference evidence="8" key="1">
    <citation type="journal article" date="2020" name="mSystems">
        <title>Genome- and Community-Level Interaction Insights into Carbon Utilization and Element Cycling Functions of Hydrothermarchaeota in Hydrothermal Sediment.</title>
        <authorList>
            <person name="Zhou Z."/>
            <person name="Liu Y."/>
            <person name="Xu W."/>
            <person name="Pan J."/>
            <person name="Luo Z.H."/>
            <person name="Li M."/>
        </authorList>
    </citation>
    <scope>NUCLEOTIDE SEQUENCE [LARGE SCALE GENOMIC DNA]</scope>
    <source>
        <strain evidence="8">SpSt-757</strain>
    </source>
</reference>
<keyword evidence="1" id="KW-0547">Nucleotide-binding</keyword>
<dbReference type="AlphaFoldDB" id="A0A7V3N417"/>
<keyword evidence="4" id="KW-0067">ATP-binding</keyword>
<dbReference type="Pfam" id="PF00271">
    <property type="entry name" value="Helicase_C"/>
    <property type="match status" value="1"/>
</dbReference>
<dbReference type="InterPro" id="IPR001650">
    <property type="entry name" value="Helicase_C-like"/>
</dbReference>
<dbReference type="CDD" id="cd18793">
    <property type="entry name" value="SF2_C_SNF"/>
    <property type="match status" value="1"/>
</dbReference>
<dbReference type="SMART" id="SM00490">
    <property type="entry name" value="HELICc"/>
    <property type="match status" value="1"/>
</dbReference>
<evidence type="ECO:0000259" key="7">
    <source>
        <dbReference type="PROSITE" id="PS51194"/>
    </source>
</evidence>
<dbReference type="InterPro" id="IPR057342">
    <property type="entry name" value="DEXDc_RapA"/>
</dbReference>
<evidence type="ECO:0000256" key="4">
    <source>
        <dbReference type="ARBA" id="ARBA00022840"/>
    </source>
</evidence>
<gene>
    <name evidence="8" type="ORF">ENV41_00230</name>
</gene>
<evidence type="ECO:0000259" key="6">
    <source>
        <dbReference type="PROSITE" id="PS51192"/>
    </source>
</evidence>
<dbReference type="GO" id="GO:0005524">
    <property type="term" value="F:ATP binding"/>
    <property type="evidence" value="ECO:0007669"/>
    <property type="project" value="UniProtKB-KW"/>
</dbReference>
<dbReference type="Gene3D" id="3.40.50.10810">
    <property type="entry name" value="Tandem AAA-ATPase domain"/>
    <property type="match status" value="1"/>
</dbReference>
<dbReference type="EMBL" id="DTGG01000011">
    <property type="protein sequence ID" value="HFZ08546.1"/>
    <property type="molecule type" value="Genomic_DNA"/>
</dbReference>
<proteinExistence type="predicted"/>
<sequence>MSRLSRKGNFLKPILSGSSIGLRESGWTIFLVQQSGERFAHCPFISQVSTFRVNQFGLIGMELKEHHRVKVSYRPDLGIGEIIRIQEKETEYLVDVVFEKEGKRILETFPSHYLKPVPDIFERFQNGESDPPLDFFLKQLSYQFPLENLGGKLSNSKTDLLPHQILLTHDVVNATRRRFLIADEVGLGKTIEIGMIIRELFSRGDIRRALIICPAGLIRNWRDEMRDRFRLYFDIFGQDFADGTPQAWERHNLVIASIDTIKKPQRLENLLKEPDWDLVVFDEAHHLTRKKYGKKIEWTQNYRLAEKIKSKTRDLLFLTATPHQGDPYQFWSMVQLLDDHLFESPDSMLEHRGLLNRVMFRRTKREVTDAEGKPIFMRRQVHTQKFKLSVREQRFYDKLTEYLKEGYDAAGYGQEKTTKQQRAVGFVMATFQKIMSSSPRAIKQALRRRLIALYARRQMALEAGLHKGLSKAEVASKLLDYQEKMRQIVTDLLAQVKGPIDYVDADAYITALKQRLKKRPKFEEEVTHWALDAMETEEEVIEAEANIPNEEEKVRELIELVDDRPDRKFDTLIRAIEQLRRENKDEKMVIFTQYLETLYFLMEELGKYYPLEKIAILKGGPLEDKIAACESFWEENGAQFLISTTAGGEGINLQVCRILFNYDLPWNPMAIEQRIGRIHRYGQTETAQVYNLVAEGTIEEKVYAILEEKLLDIARTIGKVDPVTGQVIEDFRSEILGFLGSSTNYNDLYRDALINRDYKRTEKEIEEAIKRAKKASEALRQLTQDLSAFNLEHYREIEGKFTLDDLRIFTEKAILRLGGSFIPSGDMIQIIVPPALRKYRNVAASYDNVTFSRKLATRKKNVDLLGIGHPLIDALLDYLKGEGISGEVLNAKCDELPSTLSARYIFTLEFQDGTSRQLYKNFSVYGVEPPADLSLLRKEDLEKGLPLQIPKELRERLELLIKGEEAKIRSNFEGIISIRKKCVGLQTINY</sequence>